<dbReference type="InterPro" id="IPR025375">
    <property type="entry name" value="DUF4365"/>
</dbReference>
<name>A0A450SWR9_9GAMM</name>
<dbReference type="SUPFAM" id="SSF52540">
    <property type="entry name" value="P-loop containing nucleoside triphosphate hydrolases"/>
    <property type="match status" value="1"/>
</dbReference>
<dbReference type="Pfam" id="PF00071">
    <property type="entry name" value="Ras"/>
    <property type="match status" value="1"/>
</dbReference>
<dbReference type="InterPro" id="IPR001680">
    <property type="entry name" value="WD40_rpt"/>
</dbReference>
<feature type="repeat" description="WD" evidence="3">
    <location>
        <begin position="190"/>
        <end position="231"/>
    </location>
</feature>
<dbReference type="CDD" id="cd00200">
    <property type="entry name" value="WD40"/>
    <property type="match status" value="1"/>
</dbReference>
<reference evidence="5" key="1">
    <citation type="submission" date="2019-02" db="EMBL/GenBank/DDBJ databases">
        <authorList>
            <person name="Gruber-Vodicka R. H."/>
            <person name="Seah K. B. B."/>
        </authorList>
    </citation>
    <scope>NUCLEOTIDE SEQUENCE</scope>
    <source>
        <strain evidence="5">BECK_BZ106</strain>
    </source>
</reference>
<accession>A0A450SWR9</accession>
<dbReference type="PROSITE" id="PS00678">
    <property type="entry name" value="WD_REPEATS_1"/>
    <property type="match status" value="1"/>
</dbReference>
<dbReference type="InterPro" id="IPR027417">
    <property type="entry name" value="P-loop_NTPase"/>
</dbReference>
<feature type="repeat" description="WD" evidence="3">
    <location>
        <begin position="148"/>
        <end position="189"/>
    </location>
</feature>
<dbReference type="InterPro" id="IPR036322">
    <property type="entry name" value="WD40_repeat_dom_sf"/>
</dbReference>
<proteinExistence type="predicted"/>
<keyword evidence="2" id="KW-0677">Repeat</keyword>
<evidence type="ECO:0000313" key="5">
    <source>
        <dbReference type="EMBL" id="VFJ58451.1"/>
    </source>
</evidence>
<dbReference type="InterPro" id="IPR020472">
    <property type="entry name" value="WD40_PAC1"/>
</dbReference>
<dbReference type="SUPFAM" id="SSF50978">
    <property type="entry name" value="WD40 repeat-like"/>
    <property type="match status" value="1"/>
</dbReference>
<feature type="repeat" description="WD" evidence="3">
    <location>
        <begin position="232"/>
        <end position="274"/>
    </location>
</feature>
<feature type="repeat" description="WD" evidence="3">
    <location>
        <begin position="62"/>
        <end position="88"/>
    </location>
</feature>
<dbReference type="GO" id="GO:0005525">
    <property type="term" value="F:GTP binding"/>
    <property type="evidence" value="ECO:0007669"/>
    <property type="project" value="InterPro"/>
</dbReference>
<dbReference type="SUPFAM" id="SSF101967">
    <property type="entry name" value="Adhesin YadA, collagen-binding domain"/>
    <property type="match status" value="1"/>
</dbReference>
<gene>
    <name evidence="5" type="ORF">BECKFW1821B_GA0114236_104120</name>
</gene>
<dbReference type="PANTHER" id="PTHR22847:SF637">
    <property type="entry name" value="WD REPEAT DOMAIN 5B"/>
    <property type="match status" value="1"/>
</dbReference>
<protein>
    <submittedName>
        <fullName evidence="5">WD domain-containing protein, G-beta repeat-containing protein</fullName>
    </submittedName>
</protein>
<dbReference type="GO" id="GO:0003924">
    <property type="term" value="F:GTPase activity"/>
    <property type="evidence" value="ECO:0007669"/>
    <property type="project" value="InterPro"/>
</dbReference>
<evidence type="ECO:0000259" key="4">
    <source>
        <dbReference type="Pfam" id="PF14280"/>
    </source>
</evidence>
<dbReference type="Gene3D" id="2.130.10.10">
    <property type="entry name" value="YVTN repeat-like/Quinoprotein amine dehydrogenase"/>
    <property type="match status" value="2"/>
</dbReference>
<dbReference type="EMBL" id="CAADFD010000041">
    <property type="protein sequence ID" value="VFJ58451.1"/>
    <property type="molecule type" value="Genomic_DNA"/>
</dbReference>
<dbReference type="InterPro" id="IPR015943">
    <property type="entry name" value="WD40/YVTN_repeat-like_dom_sf"/>
</dbReference>
<dbReference type="Pfam" id="PF14280">
    <property type="entry name" value="DUF4365"/>
    <property type="match status" value="1"/>
</dbReference>
<dbReference type="AlphaFoldDB" id="A0A450SWR9"/>
<organism evidence="5">
    <name type="scientific">Candidatus Kentrum sp. FW</name>
    <dbReference type="NCBI Taxonomy" id="2126338"/>
    <lineage>
        <taxon>Bacteria</taxon>
        <taxon>Pseudomonadati</taxon>
        <taxon>Pseudomonadota</taxon>
        <taxon>Gammaproteobacteria</taxon>
        <taxon>Candidatus Kentrum</taxon>
    </lineage>
</organism>
<sequence length="1160" mass="125772">MAIAEFERTFIGHKSWVYSVTVSPDGQWAASGSDDNTVRIWALASGECRATLEGHGFIVTSTSVAITPDGRRILSGSHDEMVRVWGLELGREGDRQGGRQLARLSGRTSTVQTVLALPDNARALSGGFDGLQLWDLAAGKCLKTIPCGTDDDDHVFSSAVDPTGTWVLSGHRDGSIRRWDLATGEQLATLTGHSGIVKSVQITSDGQFAVSGSNDKTVRIWDLAAGRCLGTLEGHHNQVHSVALSPDGSLIASTGFTDKTVRLWDRQSGACRQVIENQDNASPLSVAFAPDGARLLVGTALGSIYIYRISYSAAPPGETGRRYVNAKVVLIGEGAVGKTSLAHRLIEDKYVIRDRTHGMNVWRLELPAGRVDKAVRPHPPNDDGCASGPGGCASGPGGCASGPGGCASGPGGCASGPGGCASGPGGCASGPGGCASGPGGCASGPGGCASGPGGCASGPGGCASGPGGCASGPGGCASEPGGCAPGALIHPTQSMDDRGALLWDLAGQEDYRLIHRLFLEETALALLLINPQKDDPFAGAGDWLKALETARNQSATRGIETPQKTNRAAARLLVFSQIDVGGMKVSNAKIERFCAEHGFHGWIATSAKTGENCSDSRGDKAAGSHPSKHRWIRALQKKWRWMRVGSAVPAYPPSKLKQLIADSIPWETLPWTNTPRLLAELKNALLAMRDEAGIRLLRFAELTHRLQRALPGQEFQQSDVRTAVGLLANHGLARPLKFGDLVLLQPELLNGYAGAVIRAARAHTDEIGCVAESQIHDAAFDFTGVDRLARPDEELLLRALVQTFLDHSLCIAEDTGQGKQLVFPSQYRREKDIPWEPDIFVSYTFEGEWQTIWTTLVVRLWYSNEFEHRELWRNAAEFVSSRGQFLGLKIDNRQGEGEATISLFFHAQVPDELKVNLIGYVHRHLAKYAANVRRDRRYVCQCGKPVMDLDAVRERIENGKDFITCQKCDERVPFRDFIEERLESDSVARKILEMEKTAKRELDNQALEQILTGHVQAITGEAGQIFRELTRFDYGIDGEVEFKDNEGRASGRKIYVQLKSGNSYLRTRGGDGREVFDVKNERHLEYWVSQPVDVYLVIRQTGEERMGVRGSDEGTIRWMNVTRYLKERKDKKSRQIIFAGENLTRETVLQVRDRILGGAG</sequence>
<feature type="repeat" description="WD" evidence="3">
    <location>
        <begin position="10"/>
        <end position="51"/>
    </location>
</feature>
<dbReference type="Gene3D" id="3.40.50.300">
    <property type="entry name" value="P-loop containing nucleotide triphosphate hydrolases"/>
    <property type="match status" value="2"/>
</dbReference>
<dbReference type="PANTHER" id="PTHR22847">
    <property type="entry name" value="WD40 REPEAT PROTEIN"/>
    <property type="match status" value="1"/>
</dbReference>
<evidence type="ECO:0000256" key="3">
    <source>
        <dbReference type="PROSITE-ProRule" id="PRU00221"/>
    </source>
</evidence>
<dbReference type="SMART" id="SM00320">
    <property type="entry name" value="WD40"/>
    <property type="match status" value="7"/>
</dbReference>
<evidence type="ECO:0000256" key="2">
    <source>
        <dbReference type="ARBA" id="ARBA00022737"/>
    </source>
</evidence>
<dbReference type="Pfam" id="PF00400">
    <property type="entry name" value="WD40"/>
    <property type="match status" value="5"/>
</dbReference>
<keyword evidence="1 3" id="KW-0853">WD repeat</keyword>
<dbReference type="InterPro" id="IPR001806">
    <property type="entry name" value="Small_GTPase"/>
</dbReference>
<dbReference type="PROSITE" id="PS50082">
    <property type="entry name" value="WD_REPEATS_2"/>
    <property type="match status" value="5"/>
</dbReference>
<feature type="domain" description="DUF4365" evidence="4">
    <location>
        <begin position="1015"/>
        <end position="1153"/>
    </location>
</feature>
<dbReference type="InterPro" id="IPR011049">
    <property type="entry name" value="Serralysin-like_metalloprot_C"/>
</dbReference>
<dbReference type="InterPro" id="IPR019775">
    <property type="entry name" value="WD40_repeat_CS"/>
</dbReference>
<dbReference type="PROSITE" id="PS50294">
    <property type="entry name" value="WD_REPEATS_REGION"/>
    <property type="match status" value="3"/>
</dbReference>
<evidence type="ECO:0000256" key="1">
    <source>
        <dbReference type="ARBA" id="ARBA00022574"/>
    </source>
</evidence>
<dbReference type="PRINTS" id="PR00320">
    <property type="entry name" value="GPROTEINBRPT"/>
</dbReference>